<evidence type="ECO:0000313" key="2">
    <source>
        <dbReference type="WBParaSite" id="nRc.2.0.1.t08142-RA"/>
    </source>
</evidence>
<keyword evidence="1" id="KW-1185">Reference proteome</keyword>
<dbReference type="AlphaFoldDB" id="A0A915I1Y2"/>
<reference evidence="2" key="1">
    <citation type="submission" date="2022-11" db="UniProtKB">
        <authorList>
            <consortium name="WormBaseParasite"/>
        </authorList>
    </citation>
    <scope>IDENTIFICATION</scope>
</reference>
<sequence length="72" mass="8303">MHIKFVYLVELRPEEHLETGYIYDEALLPQVATETWAGVKVVADAVQQMNDIMARRLQKYFQGAPHRQGNTS</sequence>
<proteinExistence type="predicted"/>
<evidence type="ECO:0000313" key="1">
    <source>
        <dbReference type="Proteomes" id="UP000887565"/>
    </source>
</evidence>
<accession>A0A915I1Y2</accession>
<name>A0A915I1Y2_ROMCU</name>
<dbReference type="WBParaSite" id="nRc.2.0.1.t08142-RA">
    <property type="protein sequence ID" value="nRc.2.0.1.t08142-RA"/>
    <property type="gene ID" value="nRc.2.0.1.g08142"/>
</dbReference>
<dbReference type="Proteomes" id="UP000887565">
    <property type="component" value="Unplaced"/>
</dbReference>
<protein>
    <submittedName>
        <fullName evidence="2">Uncharacterized protein</fullName>
    </submittedName>
</protein>
<organism evidence="1 2">
    <name type="scientific">Romanomermis culicivorax</name>
    <name type="common">Nematode worm</name>
    <dbReference type="NCBI Taxonomy" id="13658"/>
    <lineage>
        <taxon>Eukaryota</taxon>
        <taxon>Metazoa</taxon>
        <taxon>Ecdysozoa</taxon>
        <taxon>Nematoda</taxon>
        <taxon>Enoplea</taxon>
        <taxon>Dorylaimia</taxon>
        <taxon>Mermithida</taxon>
        <taxon>Mermithoidea</taxon>
        <taxon>Mermithidae</taxon>
        <taxon>Romanomermis</taxon>
    </lineage>
</organism>